<gene>
    <name evidence="4" type="ORF">JOE69_002914</name>
</gene>
<dbReference type="PANTHER" id="PTHR37299:SF1">
    <property type="entry name" value="STAGE 0 SPORULATION PROTEIN A HOMOLOG"/>
    <property type="match status" value="1"/>
</dbReference>
<keyword evidence="5" id="KW-1185">Reference proteome</keyword>
<dbReference type="InterPro" id="IPR011006">
    <property type="entry name" value="CheY-like_superfamily"/>
</dbReference>
<dbReference type="EMBL" id="JAVDQF010000001">
    <property type="protein sequence ID" value="MDR6270676.1"/>
    <property type="molecule type" value="Genomic_DNA"/>
</dbReference>
<evidence type="ECO:0000259" key="3">
    <source>
        <dbReference type="PROSITE" id="PS50930"/>
    </source>
</evidence>
<dbReference type="PANTHER" id="PTHR37299">
    <property type="entry name" value="TRANSCRIPTIONAL REGULATOR-RELATED"/>
    <property type="match status" value="1"/>
</dbReference>
<evidence type="ECO:0000259" key="2">
    <source>
        <dbReference type="PROSITE" id="PS50110"/>
    </source>
</evidence>
<dbReference type="InterPro" id="IPR046947">
    <property type="entry name" value="LytR-like"/>
</dbReference>
<sequence>MVSVDGPRHPRAELLDVIIADDEAPAIAELRYLLGQDARIGEVHAAADGAEVLRLIEAHPVDALFLDIHMPGLDGLDIARVVGRFARDAQPAVVFVTADEDQALQAFELAAVDYLLKPVRAARLAETIRRIAEQVQAPQPETGELITVDQGGVTKLIRRSDVRYVQAQGDYARLHTTEGSFLIRVPLNELEEQWAAHGFLRIHRSYLIALHHLAQVRLGKGGPSVDINGAQLPVSRRHLPILRERMSANRVRARG</sequence>
<dbReference type="PROSITE" id="PS50110">
    <property type="entry name" value="RESPONSE_REGULATORY"/>
    <property type="match status" value="1"/>
</dbReference>
<dbReference type="SUPFAM" id="SSF52172">
    <property type="entry name" value="CheY-like"/>
    <property type="match status" value="1"/>
</dbReference>
<proteinExistence type="predicted"/>
<dbReference type="InterPro" id="IPR007492">
    <property type="entry name" value="LytTR_DNA-bd_dom"/>
</dbReference>
<dbReference type="Proteomes" id="UP001185069">
    <property type="component" value="Unassembled WGS sequence"/>
</dbReference>
<dbReference type="GO" id="GO:0003677">
    <property type="term" value="F:DNA binding"/>
    <property type="evidence" value="ECO:0007669"/>
    <property type="project" value="UniProtKB-KW"/>
</dbReference>
<keyword evidence="4" id="KW-0238">DNA-binding</keyword>
<dbReference type="Pfam" id="PF00072">
    <property type="entry name" value="Response_reg"/>
    <property type="match status" value="1"/>
</dbReference>
<evidence type="ECO:0000313" key="4">
    <source>
        <dbReference type="EMBL" id="MDR6270676.1"/>
    </source>
</evidence>
<protein>
    <submittedName>
        <fullName evidence="4">DNA-binding LytR/AlgR family response regulator</fullName>
    </submittedName>
</protein>
<feature type="domain" description="HTH LytTR-type" evidence="3">
    <location>
        <begin position="146"/>
        <end position="248"/>
    </location>
</feature>
<comment type="caution">
    <text evidence="4">The sequence shown here is derived from an EMBL/GenBank/DDBJ whole genome shotgun (WGS) entry which is preliminary data.</text>
</comment>
<dbReference type="Pfam" id="PF04397">
    <property type="entry name" value="LytTR"/>
    <property type="match status" value="1"/>
</dbReference>
<dbReference type="Gene3D" id="2.40.50.1020">
    <property type="entry name" value="LytTr DNA-binding domain"/>
    <property type="match status" value="1"/>
</dbReference>
<evidence type="ECO:0000313" key="5">
    <source>
        <dbReference type="Proteomes" id="UP001185069"/>
    </source>
</evidence>
<accession>A0ABU1JFQ3</accession>
<dbReference type="SMART" id="SM00448">
    <property type="entry name" value="REC"/>
    <property type="match status" value="1"/>
</dbReference>
<reference evidence="4 5" key="1">
    <citation type="submission" date="2023-07" db="EMBL/GenBank/DDBJ databases">
        <title>Sequencing the genomes of 1000 actinobacteria strains.</title>
        <authorList>
            <person name="Klenk H.-P."/>
        </authorList>
    </citation>
    <scope>NUCLEOTIDE SEQUENCE [LARGE SCALE GENOMIC DNA]</scope>
    <source>
        <strain evidence="4 5">DSM 14555</strain>
    </source>
</reference>
<organism evidence="4 5">
    <name type="scientific">Arthrobacter russicus</name>
    <dbReference type="NCBI Taxonomy" id="172040"/>
    <lineage>
        <taxon>Bacteria</taxon>
        <taxon>Bacillati</taxon>
        <taxon>Actinomycetota</taxon>
        <taxon>Actinomycetes</taxon>
        <taxon>Micrococcales</taxon>
        <taxon>Micrococcaceae</taxon>
        <taxon>Arthrobacter</taxon>
    </lineage>
</organism>
<keyword evidence="1" id="KW-0597">Phosphoprotein</keyword>
<feature type="modified residue" description="4-aspartylphosphate" evidence="1">
    <location>
        <position position="67"/>
    </location>
</feature>
<feature type="domain" description="Response regulatory" evidence="2">
    <location>
        <begin position="16"/>
        <end position="132"/>
    </location>
</feature>
<dbReference type="SMART" id="SM00850">
    <property type="entry name" value="LytTR"/>
    <property type="match status" value="1"/>
</dbReference>
<dbReference type="InterPro" id="IPR001789">
    <property type="entry name" value="Sig_transdc_resp-reg_receiver"/>
</dbReference>
<dbReference type="Gene3D" id="3.40.50.2300">
    <property type="match status" value="1"/>
</dbReference>
<name>A0ABU1JFQ3_9MICC</name>
<dbReference type="PROSITE" id="PS50930">
    <property type="entry name" value="HTH_LYTTR"/>
    <property type="match status" value="1"/>
</dbReference>
<evidence type="ECO:0000256" key="1">
    <source>
        <dbReference type="PROSITE-ProRule" id="PRU00169"/>
    </source>
</evidence>